<dbReference type="Proteomes" id="UP000188268">
    <property type="component" value="Unassembled WGS sequence"/>
</dbReference>
<comment type="caution">
    <text evidence="2">The sequence shown here is derived from an EMBL/GenBank/DDBJ whole genome shotgun (WGS) entry which is preliminary data.</text>
</comment>
<evidence type="ECO:0000256" key="1">
    <source>
        <dbReference type="SAM" id="MobiDB-lite"/>
    </source>
</evidence>
<feature type="compositionally biased region" description="Low complexity" evidence="1">
    <location>
        <begin position="15"/>
        <end position="35"/>
    </location>
</feature>
<dbReference type="EMBL" id="AWWV01014473">
    <property type="protein sequence ID" value="OMO56630.1"/>
    <property type="molecule type" value="Genomic_DNA"/>
</dbReference>
<evidence type="ECO:0000313" key="2">
    <source>
        <dbReference type="EMBL" id="OMO56630.1"/>
    </source>
</evidence>
<dbReference type="Gramene" id="OMO56630">
    <property type="protein sequence ID" value="OMO56630"/>
    <property type="gene ID" value="CCACVL1_26400"/>
</dbReference>
<gene>
    <name evidence="2" type="ORF">CCACVL1_26400</name>
</gene>
<organism evidence="2 3">
    <name type="scientific">Corchorus capsularis</name>
    <name type="common">Jute</name>
    <dbReference type="NCBI Taxonomy" id="210143"/>
    <lineage>
        <taxon>Eukaryota</taxon>
        <taxon>Viridiplantae</taxon>
        <taxon>Streptophyta</taxon>
        <taxon>Embryophyta</taxon>
        <taxon>Tracheophyta</taxon>
        <taxon>Spermatophyta</taxon>
        <taxon>Magnoliopsida</taxon>
        <taxon>eudicotyledons</taxon>
        <taxon>Gunneridae</taxon>
        <taxon>Pentapetalae</taxon>
        <taxon>rosids</taxon>
        <taxon>malvids</taxon>
        <taxon>Malvales</taxon>
        <taxon>Malvaceae</taxon>
        <taxon>Grewioideae</taxon>
        <taxon>Apeibeae</taxon>
        <taxon>Corchorus</taxon>
    </lineage>
</organism>
<reference evidence="2 3" key="1">
    <citation type="submission" date="2013-09" db="EMBL/GenBank/DDBJ databases">
        <title>Corchorus capsularis genome sequencing.</title>
        <authorList>
            <person name="Alam M."/>
            <person name="Haque M.S."/>
            <person name="Islam M.S."/>
            <person name="Emdad E.M."/>
            <person name="Islam M.M."/>
            <person name="Ahmed B."/>
            <person name="Halim A."/>
            <person name="Hossen Q.M.M."/>
            <person name="Hossain M.Z."/>
            <person name="Ahmed R."/>
            <person name="Khan M.M."/>
            <person name="Islam R."/>
            <person name="Rashid M.M."/>
            <person name="Khan S.A."/>
            <person name="Rahman M.S."/>
            <person name="Alam M."/>
        </authorList>
    </citation>
    <scope>NUCLEOTIDE SEQUENCE [LARGE SCALE GENOMIC DNA]</scope>
    <source>
        <strain evidence="3">cv. CVL-1</strain>
        <tissue evidence="2">Whole seedling</tissue>
    </source>
</reference>
<sequence length="151" mass="17071">MTRDTDCQVTPPLGSEKVTTSEVSPSESENVTPPEEGSKKETQSEKALPSKSKKESSEKETEEEAEKAYFWEIVWKSIVEGWKKFAKVFTGLWAFLGVVWVGNNINFASSLYALGTALIYPLFQRIKKFCEDIYKKCFKPPVEKAGEISFI</sequence>
<keyword evidence="3" id="KW-1185">Reference proteome</keyword>
<evidence type="ECO:0000313" key="3">
    <source>
        <dbReference type="Proteomes" id="UP000188268"/>
    </source>
</evidence>
<protein>
    <submittedName>
        <fullName evidence="2">Uncharacterized protein</fullName>
    </submittedName>
</protein>
<accession>A0A1R3GF27</accession>
<dbReference type="AlphaFoldDB" id="A0A1R3GF27"/>
<name>A0A1R3GF27_COCAP</name>
<proteinExistence type="predicted"/>
<feature type="region of interest" description="Disordered" evidence="1">
    <location>
        <begin position="1"/>
        <end position="65"/>
    </location>
</feature>